<feature type="active site" description="Nucleophile" evidence="6">
    <location>
        <position position="130"/>
    </location>
</feature>
<name>A0ABP3RPE4_9ACTN</name>
<evidence type="ECO:0000259" key="8">
    <source>
        <dbReference type="PROSITE" id="PS52029"/>
    </source>
</evidence>
<dbReference type="PROSITE" id="PS52029">
    <property type="entry name" value="LD_TPASE"/>
    <property type="match status" value="1"/>
</dbReference>
<dbReference type="RefSeq" id="WP_344602669.1">
    <property type="nucleotide sequence ID" value="NZ_BAAAHE010000008.1"/>
</dbReference>
<dbReference type="EMBL" id="BAAAHE010000008">
    <property type="protein sequence ID" value="GAA0611646.1"/>
    <property type="molecule type" value="Genomic_DNA"/>
</dbReference>
<evidence type="ECO:0000256" key="2">
    <source>
        <dbReference type="ARBA" id="ARBA00022679"/>
    </source>
</evidence>
<dbReference type="SUPFAM" id="SSF141523">
    <property type="entry name" value="L,D-transpeptidase catalytic domain-like"/>
    <property type="match status" value="1"/>
</dbReference>
<dbReference type="Pfam" id="PF03734">
    <property type="entry name" value="YkuD"/>
    <property type="match status" value="1"/>
</dbReference>
<feature type="signal peptide" evidence="7">
    <location>
        <begin position="1"/>
        <end position="26"/>
    </location>
</feature>
<evidence type="ECO:0000256" key="5">
    <source>
        <dbReference type="ARBA" id="ARBA00023316"/>
    </source>
</evidence>
<keyword evidence="3 6" id="KW-0133">Cell shape</keyword>
<keyword evidence="5 6" id="KW-0961">Cell wall biogenesis/degradation</keyword>
<dbReference type="InterPro" id="IPR050979">
    <property type="entry name" value="LD-transpeptidase"/>
</dbReference>
<evidence type="ECO:0000256" key="6">
    <source>
        <dbReference type="PROSITE-ProRule" id="PRU01373"/>
    </source>
</evidence>
<dbReference type="CDD" id="cd16913">
    <property type="entry name" value="YkuD_like"/>
    <property type="match status" value="1"/>
</dbReference>
<dbReference type="Gene3D" id="2.40.440.10">
    <property type="entry name" value="L,D-transpeptidase catalytic domain-like"/>
    <property type="match status" value="1"/>
</dbReference>
<keyword evidence="7" id="KW-0732">Signal</keyword>
<evidence type="ECO:0000256" key="4">
    <source>
        <dbReference type="ARBA" id="ARBA00022984"/>
    </source>
</evidence>
<organism evidence="9 10">
    <name type="scientific">Sporichthya brevicatena</name>
    <dbReference type="NCBI Taxonomy" id="171442"/>
    <lineage>
        <taxon>Bacteria</taxon>
        <taxon>Bacillati</taxon>
        <taxon>Actinomycetota</taxon>
        <taxon>Actinomycetes</taxon>
        <taxon>Sporichthyales</taxon>
        <taxon>Sporichthyaceae</taxon>
        <taxon>Sporichthya</taxon>
    </lineage>
</organism>
<accession>A0ABP3RPE4</accession>
<evidence type="ECO:0000256" key="1">
    <source>
        <dbReference type="ARBA" id="ARBA00004752"/>
    </source>
</evidence>
<dbReference type="InterPro" id="IPR005490">
    <property type="entry name" value="LD_TPept_cat_dom"/>
</dbReference>
<dbReference type="InterPro" id="IPR038063">
    <property type="entry name" value="Transpep_catalytic_dom"/>
</dbReference>
<gene>
    <name evidence="9" type="ORF">GCM10009547_12110</name>
</gene>
<proteinExistence type="predicted"/>
<keyword evidence="10" id="KW-1185">Reference proteome</keyword>
<keyword evidence="2" id="KW-0808">Transferase</keyword>
<evidence type="ECO:0000313" key="10">
    <source>
        <dbReference type="Proteomes" id="UP001500957"/>
    </source>
</evidence>
<evidence type="ECO:0000256" key="7">
    <source>
        <dbReference type="SAM" id="SignalP"/>
    </source>
</evidence>
<dbReference type="PANTHER" id="PTHR30582:SF33">
    <property type="entry name" value="EXPORTED PROTEIN"/>
    <property type="match status" value="1"/>
</dbReference>
<reference evidence="10" key="1">
    <citation type="journal article" date="2019" name="Int. J. Syst. Evol. Microbiol.">
        <title>The Global Catalogue of Microorganisms (GCM) 10K type strain sequencing project: providing services to taxonomists for standard genome sequencing and annotation.</title>
        <authorList>
            <consortium name="The Broad Institute Genomics Platform"/>
            <consortium name="The Broad Institute Genome Sequencing Center for Infectious Disease"/>
            <person name="Wu L."/>
            <person name="Ma J."/>
        </authorList>
    </citation>
    <scope>NUCLEOTIDE SEQUENCE [LARGE SCALE GENOMIC DNA]</scope>
    <source>
        <strain evidence="10">JCM 10671</strain>
    </source>
</reference>
<feature type="domain" description="L,D-TPase catalytic" evidence="8">
    <location>
        <begin position="43"/>
        <end position="155"/>
    </location>
</feature>
<comment type="pathway">
    <text evidence="1 6">Cell wall biogenesis; peptidoglycan biosynthesis.</text>
</comment>
<dbReference type="Proteomes" id="UP001500957">
    <property type="component" value="Unassembled WGS sequence"/>
</dbReference>
<evidence type="ECO:0000313" key="9">
    <source>
        <dbReference type="EMBL" id="GAA0611646.1"/>
    </source>
</evidence>
<protein>
    <recommendedName>
        <fullName evidence="8">L,D-TPase catalytic domain-containing protein</fullName>
    </recommendedName>
</protein>
<dbReference type="PANTHER" id="PTHR30582">
    <property type="entry name" value="L,D-TRANSPEPTIDASE"/>
    <property type="match status" value="1"/>
</dbReference>
<comment type="caution">
    <text evidence="9">The sequence shown here is derived from an EMBL/GenBank/DDBJ whole genome shotgun (WGS) entry which is preliminary data.</text>
</comment>
<feature type="chain" id="PRO_5045905287" description="L,D-TPase catalytic domain-containing protein" evidence="7">
    <location>
        <begin position="27"/>
        <end position="156"/>
    </location>
</feature>
<feature type="active site" description="Proton donor/acceptor" evidence="6">
    <location>
        <position position="113"/>
    </location>
</feature>
<keyword evidence="4 6" id="KW-0573">Peptidoglycan synthesis</keyword>
<evidence type="ECO:0000256" key="3">
    <source>
        <dbReference type="ARBA" id="ARBA00022960"/>
    </source>
</evidence>
<sequence>MASKSFRATMAGALCTTLLGAGLVTASPAEAKRAMPRTCYTGKIICVDKSKRVVRLVNKGKISVRLDARFGSSRTPTRNGMFRVYWKSRNHVSSLYGSAMPFSLFFSGGQAIHYSSDFARRGYSGASHGCVNTRDYSRMRKLFDRTPTGTRVYIYW</sequence>